<evidence type="ECO:0000313" key="8">
    <source>
        <dbReference type="EMBL" id="EXB38038.1"/>
    </source>
</evidence>
<protein>
    <submittedName>
        <fullName evidence="8">Lamin-like protein</fullName>
    </submittedName>
</protein>
<dbReference type="PANTHER" id="PTHR33021">
    <property type="entry name" value="BLUE COPPER PROTEIN"/>
    <property type="match status" value="1"/>
</dbReference>
<evidence type="ECO:0000256" key="6">
    <source>
        <dbReference type="SAM" id="MobiDB-lite"/>
    </source>
</evidence>
<evidence type="ECO:0000259" key="7">
    <source>
        <dbReference type="PROSITE" id="PS51485"/>
    </source>
</evidence>
<dbReference type="SUPFAM" id="SSF49503">
    <property type="entry name" value="Cupredoxins"/>
    <property type="match status" value="1"/>
</dbReference>
<gene>
    <name evidence="8" type="ORF">L484_020957</name>
</gene>
<comment type="similarity">
    <text evidence="4">Belongs to the early nodulin-like (ENODL) family.</text>
</comment>
<dbReference type="EMBL" id="KE343679">
    <property type="protein sequence ID" value="EXB38038.1"/>
    <property type="molecule type" value="Genomic_DNA"/>
</dbReference>
<evidence type="ECO:0000256" key="1">
    <source>
        <dbReference type="ARBA" id="ARBA00022729"/>
    </source>
</evidence>
<dbReference type="InterPro" id="IPR008972">
    <property type="entry name" value="Cupredoxin"/>
</dbReference>
<evidence type="ECO:0000256" key="5">
    <source>
        <dbReference type="ARBA" id="ARBA00037626"/>
    </source>
</evidence>
<keyword evidence="3" id="KW-0325">Glycoprotein</keyword>
<dbReference type="Pfam" id="PF02298">
    <property type="entry name" value="Cu_bind_like"/>
    <property type="match status" value="1"/>
</dbReference>
<proteinExistence type="inferred from homology"/>
<accession>W9R4J9</accession>
<keyword evidence="1" id="KW-0732">Signal</keyword>
<dbReference type="InterPro" id="IPR039391">
    <property type="entry name" value="Phytocyanin-like"/>
</dbReference>
<comment type="function">
    <text evidence="5">May act as a carbohydrate transporter.</text>
</comment>
<dbReference type="STRING" id="981085.W9R4J9"/>
<dbReference type="FunFam" id="2.60.40.420:FF:000018">
    <property type="entry name" value="Lamin-like protein"/>
    <property type="match status" value="1"/>
</dbReference>
<dbReference type="Gene3D" id="2.60.40.420">
    <property type="entry name" value="Cupredoxins - blue copper proteins"/>
    <property type="match status" value="1"/>
</dbReference>
<evidence type="ECO:0000256" key="2">
    <source>
        <dbReference type="ARBA" id="ARBA00023157"/>
    </source>
</evidence>
<dbReference type="PANTHER" id="PTHR33021:SF385">
    <property type="entry name" value="PHYTOCYANIN DOMAIN-CONTAINING PROTEIN"/>
    <property type="match status" value="1"/>
</dbReference>
<dbReference type="Proteomes" id="UP000030645">
    <property type="component" value="Unassembled WGS sequence"/>
</dbReference>
<dbReference type="GO" id="GO:0009055">
    <property type="term" value="F:electron transfer activity"/>
    <property type="evidence" value="ECO:0007669"/>
    <property type="project" value="InterPro"/>
</dbReference>
<dbReference type="AlphaFoldDB" id="W9R4J9"/>
<dbReference type="eggNOG" id="ENOG502S139">
    <property type="taxonomic scope" value="Eukaryota"/>
</dbReference>
<feature type="domain" description="Phytocyanin" evidence="7">
    <location>
        <begin position="36"/>
        <end position="135"/>
    </location>
</feature>
<evidence type="ECO:0000256" key="3">
    <source>
        <dbReference type="ARBA" id="ARBA00023180"/>
    </source>
</evidence>
<organism evidence="8 9">
    <name type="scientific">Morus notabilis</name>
    <dbReference type="NCBI Taxonomy" id="981085"/>
    <lineage>
        <taxon>Eukaryota</taxon>
        <taxon>Viridiplantae</taxon>
        <taxon>Streptophyta</taxon>
        <taxon>Embryophyta</taxon>
        <taxon>Tracheophyta</taxon>
        <taxon>Spermatophyta</taxon>
        <taxon>Magnoliopsida</taxon>
        <taxon>eudicotyledons</taxon>
        <taxon>Gunneridae</taxon>
        <taxon>Pentapetalae</taxon>
        <taxon>rosids</taxon>
        <taxon>fabids</taxon>
        <taxon>Rosales</taxon>
        <taxon>Moraceae</taxon>
        <taxon>Moreae</taxon>
        <taxon>Morus</taxon>
    </lineage>
</organism>
<keyword evidence="9" id="KW-1185">Reference proteome</keyword>
<keyword evidence="2" id="KW-1015">Disulfide bond</keyword>
<feature type="region of interest" description="Disordered" evidence="6">
    <location>
        <begin position="186"/>
        <end position="211"/>
    </location>
</feature>
<dbReference type="PROSITE" id="PS51485">
    <property type="entry name" value="PHYTOCYANIN"/>
    <property type="match status" value="1"/>
</dbReference>
<evidence type="ECO:0000313" key="9">
    <source>
        <dbReference type="Proteomes" id="UP000030645"/>
    </source>
</evidence>
<dbReference type="InterPro" id="IPR003245">
    <property type="entry name" value="Phytocyanin_dom"/>
</dbReference>
<dbReference type="GO" id="GO:0005886">
    <property type="term" value="C:plasma membrane"/>
    <property type="evidence" value="ECO:0007669"/>
    <property type="project" value="TreeGrafter"/>
</dbReference>
<reference evidence="9" key="1">
    <citation type="submission" date="2013-01" db="EMBL/GenBank/DDBJ databases">
        <title>Draft Genome Sequence of a Mulberry Tree, Morus notabilis C.K. Schneid.</title>
        <authorList>
            <person name="He N."/>
            <person name="Zhao S."/>
        </authorList>
    </citation>
    <scope>NUCLEOTIDE SEQUENCE</scope>
</reference>
<name>W9R4J9_9ROSA</name>
<evidence type="ECO:0000256" key="4">
    <source>
        <dbReference type="ARBA" id="ARBA00035011"/>
    </source>
</evidence>
<sequence>MDGLIMSRRTGRLAMVVIWVMMSLVGLKTSVMAKTTLHRVGGSLGWNQNINYTLWSASQHIYVGDWLYFHFDKRYYNVLEVNKTSYENCDDQSFIKNITQGGRDVYELTEARPYYFLSGGGYCYHGMRVAIFVDDRLLPATDPAPSPAPVPAQNASPMSNNSTVDQISSAFIVPVNLSSTSPLSSLAQTVSAQRRPRTNRPPPLSHKSTYV</sequence>